<evidence type="ECO:0000256" key="7">
    <source>
        <dbReference type="ARBA" id="ARBA00022763"/>
    </source>
</evidence>
<feature type="compositionally biased region" description="Basic and acidic residues" evidence="17">
    <location>
        <begin position="588"/>
        <end position="602"/>
    </location>
</feature>
<dbReference type="PRINTS" id="PR00853">
    <property type="entry name" value="XPGRADSUPER"/>
</dbReference>
<evidence type="ECO:0000256" key="11">
    <source>
        <dbReference type="ARBA" id="ARBA00022842"/>
    </source>
</evidence>
<feature type="compositionally biased region" description="Low complexity" evidence="17">
    <location>
        <begin position="436"/>
        <end position="447"/>
    </location>
</feature>
<proteinExistence type="inferred from homology"/>
<evidence type="ECO:0000313" key="21">
    <source>
        <dbReference type="Proteomes" id="UP001420932"/>
    </source>
</evidence>
<dbReference type="InterPro" id="IPR029060">
    <property type="entry name" value="PIN-like_dom_sf"/>
</dbReference>
<dbReference type="CDD" id="cd09908">
    <property type="entry name" value="H3TH_EXO1"/>
    <property type="match status" value="1"/>
</dbReference>
<feature type="compositionally biased region" description="Basic and acidic residues" evidence="17">
    <location>
        <begin position="521"/>
        <end position="535"/>
    </location>
</feature>
<dbReference type="InterPro" id="IPR008918">
    <property type="entry name" value="HhH2"/>
</dbReference>
<feature type="domain" description="XPG N-terminal" evidence="19">
    <location>
        <begin position="1"/>
        <end position="99"/>
    </location>
</feature>
<comment type="function">
    <text evidence="16">Putative 5'-&gt;3' double-stranded DNA exonuclease which may also contain a cryptic 3'-&gt;5' double-stranded DNA exonuclease activity. May be involved in DNA mismatch repair (MMR).</text>
</comment>
<keyword evidence="21" id="KW-1185">Reference proteome</keyword>
<dbReference type="FunFam" id="1.10.150.20:FF:000011">
    <property type="entry name" value="exonuclease 1"/>
    <property type="match status" value="1"/>
</dbReference>
<dbReference type="InterPro" id="IPR044752">
    <property type="entry name" value="PIN-like_EXO1"/>
</dbReference>
<evidence type="ECO:0000313" key="20">
    <source>
        <dbReference type="EMBL" id="KAK9093509.1"/>
    </source>
</evidence>
<feature type="region of interest" description="Disordered" evidence="17">
    <location>
        <begin position="403"/>
        <end position="457"/>
    </location>
</feature>
<dbReference type="PROSITE" id="PS00842">
    <property type="entry name" value="XPG_2"/>
    <property type="match status" value="1"/>
</dbReference>
<dbReference type="SMART" id="SM00484">
    <property type="entry name" value="XPGI"/>
    <property type="match status" value="1"/>
</dbReference>
<feature type="region of interest" description="Disordered" evidence="17">
    <location>
        <begin position="521"/>
        <end position="602"/>
    </location>
</feature>
<keyword evidence="10" id="KW-0269">Exonuclease</keyword>
<evidence type="ECO:0000256" key="6">
    <source>
        <dbReference type="ARBA" id="ARBA00022723"/>
    </source>
</evidence>
<dbReference type="InterPro" id="IPR037315">
    <property type="entry name" value="EXO1_H3TH"/>
</dbReference>
<comment type="caution">
    <text evidence="20">The sequence shown here is derived from an EMBL/GenBank/DDBJ whole genome shotgun (WGS) entry which is preliminary data.</text>
</comment>
<evidence type="ECO:0000256" key="4">
    <source>
        <dbReference type="ARBA" id="ARBA00020324"/>
    </source>
</evidence>
<dbReference type="SUPFAM" id="SSF47807">
    <property type="entry name" value="5' to 3' exonuclease, C-terminal subdomain"/>
    <property type="match status" value="1"/>
</dbReference>
<keyword evidence="15" id="KW-0539">Nucleus</keyword>
<keyword evidence="9" id="KW-0378">Hydrolase</keyword>
<feature type="compositionally biased region" description="Polar residues" evidence="17">
    <location>
        <begin position="658"/>
        <end position="681"/>
    </location>
</feature>
<dbReference type="SMART" id="SM00485">
    <property type="entry name" value="XPGN"/>
    <property type="match status" value="1"/>
</dbReference>
<keyword evidence="8" id="KW-0228">DNA excision</keyword>
<dbReference type="GO" id="GO:0006281">
    <property type="term" value="P:DNA repair"/>
    <property type="evidence" value="ECO:0007669"/>
    <property type="project" value="UniProtKB-KW"/>
</dbReference>
<keyword evidence="11" id="KW-0460">Magnesium</keyword>
<evidence type="ECO:0000256" key="3">
    <source>
        <dbReference type="ARBA" id="ARBA00010563"/>
    </source>
</evidence>
<dbReference type="EMBL" id="JBBNAF010000012">
    <property type="protein sequence ID" value="KAK9093509.1"/>
    <property type="molecule type" value="Genomic_DNA"/>
</dbReference>
<evidence type="ECO:0000256" key="1">
    <source>
        <dbReference type="ARBA" id="ARBA00001946"/>
    </source>
</evidence>
<dbReference type="Gene3D" id="3.40.50.1010">
    <property type="entry name" value="5'-nuclease"/>
    <property type="match status" value="1"/>
</dbReference>
<dbReference type="GO" id="GO:0035312">
    <property type="term" value="F:5'-3' DNA exonuclease activity"/>
    <property type="evidence" value="ECO:0007669"/>
    <property type="project" value="InterPro"/>
</dbReference>
<dbReference type="Proteomes" id="UP001420932">
    <property type="component" value="Unassembled WGS sequence"/>
</dbReference>
<dbReference type="InterPro" id="IPR006086">
    <property type="entry name" value="XPG-I_dom"/>
</dbReference>
<dbReference type="SUPFAM" id="SSF88723">
    <property type="entry name" value="PIN domain-like"/>
    <property type="match status" value="1"/>
</dbReference>
<evidence type="ECO:0000256" key="9">
    <source>
        <dbReference type="ARBA" id="ARBA00022801"/>
    </source>
</evidence>
<dbReference type="AlphaFoldDB" id="A0AAP0HNT1"/>
<evidence type="ECO:0000256" key="2">
    <source>
        <dbReference type="ARBA" id="ARBA00004123"/>
    </source>
</evidence>
<keyword evidence="12" id="KW-0267">Excision nuclease</keyword>
<feature type="region of interest" description="Disordered" evidence="17">
    <location>
        <begin position="658"/>
        <end position="687"/>
    </location>
</feature>
<keyword evidence="6" id="KW-0479">Metal-binding</keyword>
<dbReference type="InterPro" id="IPR006085">
    <property type="entry name" value="XPG_DNA_repair_N"/>
</dbReference>
<comment type="subcellular location">
    <subcellularLocation>
        <location evidence="2">Nucleus</location>
    </subcellularLocation>
</comment>
<dbReference type="FunFam" id="3.40.50.1010:FF:000002">
    <property type="entry name" value="Exonuclease 1, putative"/>
    <property type="match status" value="1"/>
</dbReference>
<feature type="domain" description="XPG-I" evidence="18">
    <location>
        <begin position="138"/>
        <end position="208"/>
    </location>
</feature>
<keyword evidence="7" id="KW-0227">DNA damage</keyword>
<evidence type="ECO:0000256" key="15">
    <source>
        <dbReference type="ARBA" id="ARBA00023242"/>
    </source>
</evidence>
<dbReference type="CDD" id="cd09857">
    <property type="entry name" value="PIN_EXO1"/>
    <property type="match status" value="1"/>
</dbReference>
<dbReference type="InterPro" id="IPR006084">
    <property type="entry name" value="XPG/Rad2"/>
</dbReference>
<dbReference type="Pfam" id="PF00867">
    <property type="entry name" value="XPG_I"/>
    <property type="match status" value="1"/>
</dbReference>
<dbReference type="Pfam" id="PF00752">
    <property type="entry name" value="XPG_N"/>
    <property type="match status" value="1"/>
</dbReference>
<dbReference type="PANTHER" id="PTHR11081">
    <property type="entry name" value="FLAP ENDONUCLEASE FAMILY MEMBER"/>
    <property type="match status" value="1"/>
</dbReference>
<dbReference type="GO" id="GO:0017108">
    <property type="term" value="F:5'-flap endonuclease activity"/>
    <property type="evidence" value="ECO:0007669"/>
    <property type="project" value="TreeGrafter"/>
</dbReference>
<dbReference type="GO" id="GO:0046872">
    <property type="term" value="F:metal ion binding"/>
    <property type="evidence" value="ECO:0007669"/>
    <property type="project" value="UniProtKB-KW"/>
</dbReference>
<evidence type="ECO:0000256" key="12">
    <source>
        <dbReference type="ARBA" id="ARBA00022881"/>
    </source>
</evidence>
<evidence type="ECO:0000259" key="18">
    <source>
        <dbReference type="SMART" id="SM00484"/>
    </source>
</evidence>
<evidence type="ECO:0000259" key="19">
    <source>
        <dbReference type="SMART" id="SM00485"/>
    </source>
</evidence>
<comment type="similarity">
    <text evidence="3">Belongs to the XPG/RAD2 endonuclease family. EXO1 subfamily.</text>
</comment>
<dbReference type="InterPro" id="IPR019974">
    <property type="entry name" value="XPG_CS"/>
</dbReference>
<dbReference type="Gene3D" id="1.10.150.20">
    <property type="entry name" value="5' to 3' exonuclease, C-terminal subdomain"/>
    <property type="match status" value="1"/>
</dbReference>
<comment type="cofactor">
    <cofactor evidence="1">
        <name>Mg(2+)</name>
        <dbReference type="ChEBI" id="CHEBI:18420"/>
    </cofactor>
</comment>
<dbReference type="InterPro" id="IPR036279">
    <property type="entry name" value="5-3_exonuclease_C_sf"/>
</dbReference>
<evidence type="ECO:0000256" key="16">
    <source>
        <dbReference type="ARBA" id="ARBA00060210"/>
    </source>
</evidence>
<evidence type="ECO:0000256" key="13">
    <source>
        <dbReference type="ARBA" id="ARBA00023125"/>
    </source>
</evidence>
<dbReference type="SMART" id="SM00279">
    <property type="entry name" value="HhH2"/>
    <property type="match status" value="1"/>
</dbReference>
<organism evidence="20 21">
    <name type="scientific">Stephania yunnanensis</name>
    <dbReference type="NCBI Taxonomy" id="152371"/>
    <lineage>
        <taxon>Eukaryota</taxon>
        <taxon>Viridiplantae</taxon>
        <taxon>Streptophyta</taxon>
        <taxon>Embryophyta</taxon>
        <taxon>Tracheophyta</taxon>
        <taxon>Spermatophyta</taxon>
        <taxon>Magnoliopsida</taxon>
        <taxon>Ranunculales</taxon>
        <taxon>Menispermaceae</taxon>
        <taxon>Menispermoideae</taxon>
        <taxon>Cissampelideae</taxon>
        <taxon>Stephania</taxon>
    </lineage>
</organism>
<evidence type="ECO:0000256" key="17">
    <source>
        <dbReference type="SAM" id="MobiDB-lite"/>
    </source>
</evidence>
<dbReference type="PANTHER" id="PTHR11081:SF65">
    <property type="entry name" value="DNA DAMAGE-INDUCIBLE PROTEIN DIN7-RELATED"/>
    <property type="match status" value="1"/>
</dbReference>
<evidence type="ECO:0000256" key="14">
    <source>
        <dbReference type="ARBA" id="ARBA00023204"/>
    </source>
</evidence>
<keyword evidence="13" id="KW-0238">DNA-binding</keyword>
<protein>
    <recommendedName>
        <fullName evidence="4">Exonuclease 1</fullName>
    </recommendedName>
</protein>
<evidence type="ECO:0000256" key="8">
    <source>
        <dbReference type="ARBA" id="ARBA00022769"/>
    </source>
</evidence>
<evidence type="ECO:0000256" key="5">
    <source>
        <dbReference type="ARBA" id="ARBA00022722"/>
    </source>
</evidence>
<dbReference type="PROSITE" id="PS00841">
    <property type="entry name" value="XPG_1"/>
    <property type="match status" value="1"/>
</dbReference>
<evidence type="ECO:0000256" key="10">
    <source>
        <dbReference type="ARBA" id="ARBA00022839"/>
    </source>
</evidence>
<keyword evidence="5" id="KW-0540">Nuclease</keyword>
<gene>
    <name evidence="20" type="ORF">Syun_028420</name>
</gene>
<name>A0AAP0HNT1_9MAGN</name>
<dbReference type="GO" id="GO:0005634">
    <property type="term" value="C:nucleus"/>
    <property type="evidence" value="ECO:0007669"/>
    <property type="project" value="UniProtKB-SubCell"/>
</dbReference>
<sequence length="687" mass="77178">MGIHGLLPLLKSTMSPIHVKELQGRRVAVDTYSWLHKGALSCSKDLCFSLPTTRHIDYCMHRVNLLRHHGVKPILVFDGGFLPMKNEQEIKRARARKENLERAIEHESIGNSAAAYQCYQKAVDISPSVAYELIQVLKQENVDYVVAPYEADAQMTFLALSNFVDAVITEDSDLIAFGCPRIVFKMDKFGQGVQFQYSMLQRNVELDFTGFTKQMVLEMCIFSGCDYLQSLPGMGLKRAHALIRRFQSYSKVIKHLSYNTSSVPPLYEESFKKALWTFQYQRVYDSAKEDIVHLADVPEDLGHDLDFLGPLIPQDTVKGIARGELDPITKLPFKVENVHNRPVLHRMYSDKNFQSQMQQNKLDLPAKKNVLTNYFCTASHQAKKAFRAPRAMPKCLDLANASPYSDGDVPEQPSSSSPNELLGPLLNTGNLSITTNSNSEENGSSVEIPPAQPLVGNSRSTDRVAYLKQSTQAVCKPCVMMRKSRENKSEFNGVDIKTGSMGRKVVTSRYFKQKVLNVDKDEGSSNEELNSRDDSANDGDCENIAPKSSSIRSEDVKGVIKKRKLSSISGTQDEDTEVKNAWETSTNDDTKKFESKSAEADTNDKKFGSNISHVNYYSEVAEKSMERFLSAIHSFKYNSDGSRASGLRAPFKDVRNMQWTRSTNTQSDISKFSYLPNQKRSSGSRRG</sequence>
<reference evidence="20 21" key="1">
    <citation type="submission" date="2024-01" db="EMBL/GenBank/DDBJ databases">
        <title>Genome assemblies of Stephania.</title>
        <authorList>
            <person name="Yang L."/>
        </authorList>
    </citation>
    <scope>NUCLEOTIDE SEQUENCE [LARGE SCALE GENOMIC DNA]</scope>
    <source>
        <strain evidence="20">YNDBR</strain>
        <tissue evidence="20">Leaf</tissue>
    </source>
</reference>
<dbReference type="GO" id="GO:0003677">
    <property type="term" value="F:DNA binding"/>
    <property type="evidence" value="ECO:0007669"/>
    <property type="project" value="UniProtKB-KW"/>
</dbReference>
<keyword evidence="14" id="KW-0234">DNA repair</keyword>
<accession>A0AAP0HNT1</accession>